<dbReference type="InterPro" id="IPR003848">
    <property type="entry name" value="DUF218"/>
</dbReference>
<evidence type="ECO:0000313" key="3">
    <source>
        <dbReference type="Proteomes" id="UP000646053"/>
    </source>
</evidence>
<dbReference type="Pfam" id="PF02698">
    <property type="entry name" value="DUF218"/>
    <property type="match status" value="1"/>
</dbReference>
<evidence type="ECO:0000313" key="2">
    <source>
        <dbReference type="EMBL" id="NDJ16539.1"/>
    </source>
</evidence>
<dbReference type="Proteomes" id="UP000646053">
    <property type="component" value="Unassembled WGS sequence"/>
</dbReference>
<proteinExistence type="predicted"/>
<comment type="caution">
    <text evidence="2">The sequence shown here is derived from an EMBL/GenBank/DDBJ whole genome shotgun (WGS) entry which is preliminary data.</text>
</comment>
<evidence type="ECO:0000259" key="1">
    <source>
        <dbReference type="Pfam" id="PF02698"/>
    </source>
</evidence>
<dbReference type="CDD" id="cd06259">
    <property type="entry name" value="YdcF-like"/>
    <property type="match status" value="1"/>
</dbReference>
<reference evidence="2" key="1">
    <citation type="submission" date="2019-12" db="EMBL/GenBank/DDBJ databases">
        <title>High-Quality draft genome sequences of three cyanobacteria isolated from the limestone walls of the Old Cathedral of Coimbra.</title>
        <authorList>
            <person name="Tiago I."/>
            <person name="Soares F."/>
            <person name="Portugal A."/>
        </authorList>
    </citation>
    <scope>NUCLEOTIDE SEQUENCE</scope>
    <source>
        <strain evidence="2">A</strain>
    </source>
</reference>
<protein>
    <submittedName>
        <fullName evidence="2">YdcF family protein</fullName>
    </submittedName>
</protein>
<feature type="domain" description="DUF218" evidence="1">
    <location>
        <begin position="54"/>
        <end position="161"/>
    </location>
</feature>
<keyword evidence="3" id="KW-1185">Reference proteome</keyword>
<dbReference type="EMBL" id="WVIE01000004">
    <property type="protein sequence ID" value="NDJ16539.1"/>
    <property type="molecule type" value="Genomic_DNA"/>
</dbReference>
<dbReference type="AlphaFoldDB" id="A0A8J7YYS3"/>
<gene>
    <name evidence="2" type="ORF">GS601_04400</name>
</gene>
<name>A0A8J7YYS3_9CYAN</name>
<sequence length="206" mass="23316">MRSRSEFSPQSRSVSARRVTKRSRRRSFPWAWAAVPLVLWFGVRTIRIHFEQPDAILVLGGAAEREQFTAEFAKQYPDLPIWVSSGTPRDYSEWVFSEAGVDLNRLNLDYRAVDTVTNFTTLVDRFQQQGIRSVYVVTSDYHMRRAQMIGEIVLGSRGIHLKPVSVPSTQAPEPLLKALRDGGRAFVWIATGHTGSSLTHLKDGKN</sequence>
<accession>A0A8J7YYS3</accession>
<organism evidence="2 3">
    <name type="scientific">Myxacorys almedinensis A</name>
    <dbReference type="NCBI Taxonomy" id="2690445"/>
    <lineage>
        <taxon>Bacteria</taxon>
        <taxon>Bacillati</taxon>
        <taxon>Cyanobacteriota</taxon>
        <taxon>Cyanophyceae</taxon>
        <taxon>Leptolyngbyales</taxon>
        <taxon>Leptolyngbyaceae</taxon>
        <taxon>Myxacorys</taxon>
        <taxon>Myxacorys almedinensis</taxon>
    </lineage>
</organism>
<dbReference type="RefSeq" id="WP_162422059.1">
    <property type="nucleotide sequence ID" value="NZ_WVIE01000004.1"/>
</dbReference>